<dbReference type="AlphaFoldDB" id="A0AAE9YSC5"/>
<protein>
    <recommendedName>
        <fullName evidence="4">Zinc ribbon domain-containing protein</fullName>
    </recommendedName>
</protein>
<accession>A0AAE9YSC5</accession>
<evidence type="ECO:0000256" key="1">
    <source>
        <dbReference type="SAM" id="Phobius"/>
    </source>
</evidence>
<name>A0AAE9YSC5_9GAMM</name>
<keyword evidence="3" id="KW-1185">Reference proteome</keyword>
<keyword evidence="1" id="KW-0472">Membrane</keyword>
<feature type="transmembrane region" description="Helical" evidence="1">
    <location>
        <begin position="27"/>
        <end position="46"/>
    </location>
</feature>
<sequence length="138" mass="15777">MLIIYWLVLAVLVGVYARSKGHSGLGYLLLAVLLTPLIGFIIALIVSPIKSKTDQIALNSGEMKKCPFCAELVRFEAKKCRYCNSELIETTVEDDSQEELMEKYNIQWNSSKNVYLYKNEKFKNFDYALHIAMGDKQE</sequence>
<reference evidence="2 3" key="1">
    <citation type="journal article" date="2015" name="Genome Announc.">
        <title>Draft Genome Sequences of Marine Isolates of Thalassomonas viridans and Thalassomonas actiniarum.</title>
        <authorList>
            <person name="Olonade I."/>
            <person name="van Zyl L.J."/>
            <person name="Trindade M."/>
        </authorList>
    </citation>
    <scope>NUCLEOTIDE SEQUENCE [LARGE SCALE GENOMIC DNA]</scope>
    <source>
        <strain evidence="2 3">A5K-106</strain>
    </source>
</reference>
<dbReference type="EMBL" id="CP059735">
    <property type="protein sequence ID" value="WDE00340.1"/>
    <property type="molecule type" value="Genomic_DNA"/>
</dbReference>
<gene>
    <name evidence="2" type="ORF">SG35_006775</name>
</gene>
<evidence type="ECO:0008006" key="4">
    <source>
        <dbReference type="Google" id="ProtNLM"/>
    </source>
</evidence>
<keyword evidence="1" id="KW-0812">Transmembrane</keyword>
<dbReference type="RefSeq" id="WP_053043493.1">
    <property type="nucleotide sequence ID" value="NZ_CP059735.1"/>
</dbReference>
<reference evidence="2 3" key="2">
    <citation type="journal article" date="2022" name="Mar. Drugs">
        <title>Bioassay-Guided Fractionation Leads to the Detection of Cholic Acid Generated by the Rare Thalassomonas sp.</title>
        <authorList>
            <person name="Pheiffer F."/>
            <person name="Schneider Y.K."/>
            <person name="Hansen E.H."/>
            <person name="Andersen J.H."/>
            <person name="Isaksson J."/>
            <person name="Busche T."/>
            <person name="R C."/>
            <person name="Kalinowski J."/>
            <person name="Zyl L.V."/>
            <person name="Trindade M."/>
        </authorList>
    </citation>
    <scope>NUCLEOTIDE SEQUENCE [LARGE SCALE GENOMIC DNA]</scope>
    <source>
        <strain evidence="2 3">A5K-106</strain>
    </source>
</reference>
<keyword evidence="1" id="KW-1133">Transmembrane helix</keyword>
<dbReference type="Proteomes" id="UP000032568">
    <property type="component" value="Chromosome"/>
</dbReference>
<evidence type="ECO:0000313" key="3">
    <source>
        <dbReference type="Proteomes" id="UP000032568"/>
    </source>
</evidence>
<evidence type="ECO:0000313" key="2">
    <source>
        <dbReference type="EMBL" id="WDE00340.1"/>
    </source>
</evidence>
<organism evidence="2 3">
    <name type="scientific">Thalassomonas actiniarum</name>
    <dbReference type="NCBI Taxonomy" id="485447"/>
    <lineage>
        <taxon>Bacteria</taxon>
        <taxon>Pseudomonadati</taxon>
        <taxon>Pseudomonadota</taxon>
        <taxon>Gammaproteobacteria</taxon>
        <taxon>Alteromonadales</taxon>
        <taxon>Colwelliaceae</taxon>
        <taxon>Thalassomonas</taxon>
    </lineage>
</organism>
<proteinExistence type="predicted"/>
<dbReference type="KEGG" id="tact:SG35_006775"/>